<sequence length="213" mass="23926">MKNILLLAIILSFSLANAQQDLYLPNPHRNWYEPEDPETVFFGLSTYFPIGLSHSSLGNDYELNAGIQLEVNVFITPQFVAGVYGKWHEGEVSNIEKIGNISETNFSEYGVSLGYYQAINREFNYLITANIGGVSLRNSVPFSSGSFRENGTSYKLGGELGYRFNQTIAVFARVSPYYLNLDINNAAYMDYLNKHFLVDVGFGLRVHLHNPNG</sequence>
<name>A0A3D5J4W0_9FLAO</name>
<evidence type="ECO:0008006" key="4">
    <source>
        <dbReference type="Google" id="ProtNLM"/>
    </source>
</evidence>
<dbReference type="EMBL" id="DPMF01000432">
    <property type="protein sequence ID" value="HCV83129.1"/>
    <property type="molecule type" value="Genomic_DNA"/>
</dbReference>
<evidence type="ECO:0000313" key="3">
    <source>
        <dbReference type="Proteomes" id="UP000264330"/>
    </source>
</evidence>
<feature type="signal peptide" evidence="1">
    <location>
        <begin position="1"/>
        <end position="18"/>
    </location>
</feature>
<evidence type="ECO:0000313" key="2">
    <source>
        <dbReference type="EMBL" id="HCV83129.1"/>
    </source>
</evidence>
<dbReference type="AlphaFoldDB" id="A0A3D5J4W0"/>
<accession>A0A3D5J4W0</accession>
<dbReference type="RefSeq" id="WP_272958030.1">
    <property type="nucleotide sequence ID" value="NZ_CAJXAW010000003.1"/>
</dbReference>
<gene>
    <name evidence="2" type="ORF">DGQ38_18995</name>
</gene>
<organism evidence="2 3">
    <name type="scientific">Zunongwangia profunda</name>
    <dbReference type="NCBI Taxonomy" id="398743"/>
    <lineage>
        <taxon>Bacteria</taxon>
        <taxon>Pseudomonadati</taxon>
        <taxon>Bacteroidota</taxon>
        <taxon>Flavobacteriia</taxon>
        <taxon>Flavobacteriales</taxon>
        <taxon>Flavobacteriaceae</taxon>
        <taxon>Zunongwangia</taxon>
    </lineage>
</organism>
<protein>
    <recommendedName>
        <fullName evidence="4">Secreted protein</fullName>
    </recommendedName>
</protein>
<comment type="caution">
    <text evidence="2">The sequence shown here is derived from an EMBL/GenBank/DDBJ whole genome shotgun (WGS) entry which is preliminary data.</text>
</comment>
<evidence type="ECO:0000256" key="1">
    <source>
        <dbReference type="SAM" id="SignalP"/>
    </source>
</evidence>
<keyword evidence="1" id="KW-0732">Signal</keyword>
<feature type="chain" id="PRO_5017594733" description="Secreted protein" evidence="1">
    <location>
        <begin position="19"/>
        <end position="213"/>
    </location>
</feature>
<reference evidence="2 3" key="1">
    <citation type="journal article" date="2018" name="Nat. Biotechnol.">
        <title>A standardized bacterial taxonomy based on genome phylogeny substantially revises the tree of life.</title>
        <authorList>
            <person name="Parks D.H."/>
            <person name="Chuvochina M."/>
            <person name="Waite D.W."/>
            <person name="Rinke C."/>
            <person name="Skarshewski A."/>
            <person name="Chaumeil P.A."/>
            <person name="Hugenholtz P."/>
        </authorList>
    </citation>
    <scope>NUCLEOTIDE SEQUENCE [LARGE SCALE GENOMIC DNA]</scope>
    <source>
        <strain evidence="2">UBA9359</strain>
    </source>
</reference>
<dbReference type="Proteomes" id="UP000264330">
    <property type="component" value="Unassembled WGS sequence"/>
</dbReference>
<proteinExistence type="predicted"/>